<dbReference type="EMBL" id="CAIX01000011">
    <property type="protein sequence ID" value="CCI40815.1"/>
    <property type="molecule type" value="Genomic_DNA"/>
</dbReference>
<evidence type="ECO:0000259" key="9">
    <source>
        <dbReference type="PROSITE" id="PS50222"/>
    </source>
</evidence>
<evidence type="ECO:0000256" key="2">
    <source>
        <dbReference type="ARBA" id="ARBA00006042"/>
    </source>
</evidence>
<evidence type="ECO:0008006" key="12">
    <source>
        <dbReference type="Google" id="ProtNLM"/>
    </source>
</evidence>
<reference evidence="10 11" key="1">
    <citation type="submission" date="2012-05" db="EMBL/GenBank/DDBJ databases">
        <title>Recombination and specialization in a pathogen metapopulation.</title>
        <authorList>
            <person name="Gardiner A."/>
            <person name="Kemen E."/>
            <person name="Schultz-Larsen T."/>
            <person name="MacLean D."/>
            <person name="Van Oosterhout C."/>
            <person name="Jones J.D.G."/>
        </authorList>
    </citation>
    <scope>NUCLEOTIDE SEQUENCE [LARGE SCALE GENOMIC DNA]</scope>
    <source>
        <strain evidence="10 11">Ac Nc2</strain>
    </source>
</reference>
<protein>
    <recommendedName>
        <fullName evidence="12">Calmodulin</fullName>
    </recommendedName>
</protein>
<comment type="subcellular location">
    <subcellularLocation>
        <location evidence="1">Cell projection</location>
        <location evidence="1">Cilium</location>
    </subcellularLocation>
</comment>
<dbReference type="Pfam" id="PF11618">
    <property type="entry name" value="C2-C2_1"/>
    <property type="match status" value="1"/>
</dbReference>
<feature type="region of interest" description="Disordered" evidence="7">
    <location>
        <begin position="647"/>
        <end position="670"/>
    </location>
</feature>
<dbReference type="STRING" id="65357.A0A024G220"/>
<feature type="domain" description="C2" evidence="8">
    <location>
        <begin position="876"/>
        <end position="1017"/>
    </location>
</feature>
<comment type="similarity">
    <text evidence="2">Belongs to the RPGRIP1 family.</text>
</comment>
<feature type="coiled-coil region" evidence="6">
    <location>
        <begin position="124"/>
        <end position="165"/>
    </location>
</feature>
<feature type="compositionally biased region" description="Basic and acidic residues" evidence="7">
    <location>
        <begin position="489"/>
        <end position="506"/>
    </location>
</feature>
<feature type="region of interest" description="Disordered" evidence="7">
    <location>
        <begin position="863"/>
        <end position="890"/>
    </location>
</feature>
<dbReference type="Gene3D" id="1.10.238.10">
    <property type="entry name" value="EF-hand"/>
    <property type="match status" value="3"/>
</dbReference>
<dbReference type="InterPro" id="IPR000008">
    <property type="entry name" value="C2_dom"/>
</dbReference>
<evidence type="ECO:0000256" key="3">
    <source>
        <dbReference type="ARBA" id="ARBA00023054"/>
    </source>
</evidence>
<dbReference type="InterPro" id="IPR035892">
    <property type="entry name" value="C2_domain_sf"/>
</dbReference>
<dbReference type="GO" id="GO:0005929">
    <property type="term" value="C:cilium"/>
    <property type="evidence" value="ECO:0007669"/>
    <property type="project" value="UniProtKB-SubCell"/>
</dbReference>
<dbReference type="SMART" id="SM00015">
    <property type="entry name" value="IQ"/>
    <property type="match status" value="1"/>
</dbReference>
<dbReference type="PANTHER" id="PTHR14240">
    <property type="entry name" value="RETINITIS PIGMENTOSA GTPASE REGULATOR-INTERACTING PROTEIN"/>
    <property type="match status" value="1"/>
</dbReference>
<evidence type="ECO:0000259" key="8">
    <source>
        <dbReference type="PROSITE" id="PS50004"/>
    </source>
</evidence>
<feature type="compositionally biased region" description="Basic and acidic residues" evidence="7">
    <location>
        <begin position="240"/>
        <end position="254"/>
    </location>
</feature>
<dbReference type="InterPro" id="IPR031139">
    <property type="entry name" value="RPGRIP1_fam"/>
</dbReference>
<dbReference type="Gene3D" id="2.60.40.150">
    <property type="entry name" value="C2 domain"/>
    <property type="match status" value="2"/>
</dbReference>
<keyword evidence="3 6" id="KW-0175">Coiled coil</keyword>
<feature type="compositionally biased region" description="Basic and acidic residues" evidence="7">
    <location>
        <begin position="284"/>
        <end position="298"/>
    </location>
</feature>
<evidence type="ECO:0000256" key="6">
    <source>
        <dbReference type="SAM" id="Coils"/>
    </source>
</evidence>
<evidence type="ECO:0000313" key="11">
    <source>
        <dbReference type="Proteomes" id="UP000053237"/>
    </source>
</evidence>
<keyword evidence="4" id="KW-0969">Cilium</keyword>
<evidence type="ECO:0000256" key="4">
    <source>
        <dbReference type="ARBA" id="ARBA00023069"/>
    </source>
</evidence>
<dbReference type="SUPFAM" id="SSF47473">
    <property type="entry name" value="EF-hand"/>
    <property type="match status" value="4"/>
</dbReference>
<dbReference type="Proteomes" id="UP000053237">
    <property type="component" value="Unassembled WGS sequence"/>
</dbReference>
<feature type="compositionally biased region" description="Basic and acidic residues" evidence="7">
    <location>
        <begin position="863"/>
        <end position="877"/>
    </location>
</feature>
<gene>
    <name evidence="10" type="ORF">BN9_015990</name>
</gene>
<dbReference type="InterPro" id="IPR011992">
    <property type="entry name" value="EF-hand-dom_pair"/>
</dbReference>
<dbReference type="OrthoDB" id="2133912at2759"/>
<sequence>MSYFVQRDVSKQSTRSNRYDASLKSVAFIRRPTLHRLWSKKMRHGVERDKNTLVAADDWKERFLRLRDENLQLKCKKNEHEDTIKRMYTKLNVLEEQLKTRAGRRVGGAEAKDSEPIGGERCSNAQLRRDLVQADQIIRALKQEIATLRNESHYLRERNRSLERKMRIRNGRCAKPHPFLSARTHGTVISKEAKTRDLLRRSQTTMKNGNCFNSSNSQSPRRTNKDDRLGKLGFRPPLKILDKQKSKAAGEKKIARISLESNQKNPDEVHENVETSSSNSGHNEGCRKPSRSDIGRLKDELRDREAQISILNARYENLEYKYTVERELQEKTIEESEYLNHQIHKLRGQLHDLMVEKEELKVQSAKAQEAEREVNLVREQNRKLEERLTVLCESPFINDAFERKERMDRLFELEKKTEEQEARITSQNEDIKRYKGLNTDLKAQVARMKDTKRLLEEELEETTRHIIQDRHSYLRGATSVSIPIINTAQEEKQSNDLPKRQNHTRDASSSPVRLPSSPREVPQLEEKIKRSVSINVSAPDFDLAQLGDDIAAGREYSSVRHLRNRIHTLQLAHAKSLQELERSERMLEVQTNINRELVTEIQDLTSRKIGSTQFLQKKIQEVESNAQHREKLILDLKDRIRKLSKDLEEHPNIKSKGKELGPANIEEASDDTESLSESLAELARDLSPGQQVLEIYVRKAELDAGVWKEIDEFPQISCAQDYKDGSTVATFTLCDFYHFESQSTSLLKGYSPAFNTAMTFIITTDAFFLRFLASEILTFEVYQAIHSDFRLVGQCDFPLHTLLTSYSGAIKRPSLPIRGIHRRIRDMQLGTLNIEIRISSGLYDIWELHLQSFPGDRELISTSSDRDTARLESDISRDGNPPSTDSNSRGAVNDLEISVLACRKLVPFRYNKNEVESKPPSSYVHYHLLDYPDNFTGICADSRDPVFTACNRQTYTMKIDQSLLHFLDSSSLLFTVFDDNIQPVQDGDDRFQSDGMIGKVNVSLQALARGDSINQWFALSDSRGIPAGEIRLRLEWYDSLEIANLASMALPVSAVTRDSTGGAFNVEQLYKLMDLFSPEADGRIQYVSFYQFSIPTDAFEIVCARVRQQLGALIDSQRIHSLERLLLDLAESVASSVMYENAAPTSRYVDWCHISQRFESVGIIFSTKEIQTLRIGLQGTLIDSTSTEGRNRIQDSVFLPYLLFALDPRLQAEIRLLRKISHETLRLYRDKTLEDPIDVFRHYDAPGSGYVGRTDFKSALAQLGFVVLDQDYNQLLFSINKEAQMCNENINAACNQRETLALNRAKIACDSSRVESVSVNDEILDSSSVFKDLMVTQAPLSELKSGKAPHASVNADFARRREIFMKRMNALAAGSSKSYVYEYLEKRGLTSKRKFLGFDGDHTQTRMPRHTDTNQRLGQVQQDAATTVQKVYRGYQTRNRFQSARKCEFEEQASMDEASLLEADQHLHILFRHFTSRDFRMLSEELDASLAHFPHDQQEPFTKKQVTYILRKIRHLTLEPSQIQVLINFFSSKHSDCVAVKALFHFIISAQAPWTFSAVNYAAFSECISVLDTIVLNIPRIIDIFEKSGDFKRKGVITVGRFREVLRRISLTNDSIRSISFQTLLFLTDSGAGTHFLYSAILECIFNSNATKKVMMSLHRLRAFGILELRQQLYTDSPMDGMLTLEHFSRILMQNMTNDDPPRPAFLSTDAAVFYSLHSTRLEERISIESLIAVLEKALKSESIRDACESHLTYSLPQIQAICQNAVGLFRLKKSKILERFERFDWNRRGIVSLLEFRYILSEELTSGDVPCTGMPFALFLNKKQIKVQIAKHFGKRVKEKFGIDYRQFVDWIQYRGGHLGLPPEEILRCNADEMDVIETRLRAYTQSSKQESKASDILGSWRRTFLIADPANVGYLTRSLFAQCSAELQLPVDQQELRLILYFYDRFARDEIRYEKFLQLDWREGVKEEMYAGAKVVSPGFHSTEMMAKEDSRVRLDASMLMLELRTLLLDMAPSILKQRLEEIQGQSNDTESLLCSKVAFVKWMQLLGRPLSPCEVHTIFELYRHEKKLVEDELLDLHGFLTEVLGYDPFVRTLGTVNMQRDISGVVLDRMMALFQKRPDLKTSRKDLELFEQFLEENHVESISMSQIWNYKRCSEKFKERLQEWTRLMHISELRGADFATVKLETISLHKLCRFLRETYHHEEKISPLPYEDFKSSPSIVPATDVPLNLQPDNPLLRSLAKLIEAKEIDGDDLFNDFETIDTTHTGCVCATDFRDVLLRAGLTRYLSDMLPQNRLSTFDNAMGVFVRQYRLPEQQGDMIQYVVLLHHALYPNFVNPKLWGPLQAQVRLRSFLRQKAGLQGPILDYQDDDSLYGKLDNAFYHLDLARKGYLTIDDLESGMEALLEIVDTQATYLVNQKMGLFRNYKSSGRISRMEFDAFVMDPRAEDLLQRLTNQLCSFDENFNFLEQSCKAFDAKIWDLNDSGLIPTADFCNILTGSLPKGIVLRPFDHTRLEHLFDTRRTRVIAYKLFLNVIYQYRQNGAASYTI</sequence>
<dbReference type="Pfam" id="PF00168">
    <property type="entry name" value="C2"/>
    <property type="match status" value="1"/>
</dbReference>
<evidence type="ECO:0000256" key="5">
    <source>
        <dbReference type="ARBA" id="ARBA00023273"/>
    </source>
</evidence>
<feature type="domain" description="EF-hand" evidence="9">
    <location>
        <begin position="1772"/>
        <end position="1807"/>
    </location>
</feature>
<dbReference type="GO" id="GO:0005856">
    <property type="term" value="C:cytoskeleton"/>
    <property type="evidence" value="ECO:0007669"/>
    <property type="project" value="UniProtKB-ARBA"/>
</dbReference>
<feature type="domain" description="EF-hand" evidence="9">
    <location>
        <begin position="1231"/>
        <end position="1266"/>
    </location>
</feature>
<dbReference type="SUPFAM" id="SSF49562">
    <property type="entry name" value="C2 domain (Calcium/lipid-binding domain, CaLB)"/>
    <property type="match status" value="2"/>
</dbReference>
<dbReference type="InterPro" id="IPR000048">
    <property type="entry name" value="IQ_motif_EF-hand-BS"/>
</dbReference>
<keyword evidence="5" id="KW-0966">Cell projection</keyword>
<organism evidence="10 11">
    <name type="scientific">Albugo candida</name>
    <dbReference type="NCBI Taxonomy" id="65357"/>
    <lineage>
        <taxon>Eukaryota</taxon>
        <taxon>Sar</taxon>
        <taxon>Stramenopiles</taxon>
        <taxon>Oomycota</taxon>
        <taxon>Peronosporomycetes</taxon>
        <taxon>Albuginales</taxon>
        <taxon>Albuginaceae</taxon>
        <taxon>Albugo</taxon>
    </lineage>
</organism>
<dbReference type="PROSITE" id="PS50004">
    <property type="entry name" value="C2"/>
    <property type="match status" value="1"/>
</dbReference>
<dbReference type="InParanoid" id="A0A024G220"/>
<dbReference type="CDD" id="cd00030">
    <property type="entry name" value="C2"/>
    <property type="match status" value="1"/>
</dbReference>
<feature type="region of interest" description="Disordered" evidence="7">
    <location>
        <begin position="192"/>
        <end position="298"/>
    </location>
</feature>
<dbReference type="CDD" id="cd23767">
    <property type="entry name" value="IQCD"/>
    <property type="match status" value="1"/>
</dbReference>
<dbReference type="PROSITE" id="PS50222">
    <property type="entry name" value="EF_HAND_2"/>
    <property type="match status" value="2"/>
</dbReference>
<evidence type="ECO:0000256" key="7">
    <source>
        <dbReference type="SAM" id="MobiDB-lite"/>
    </source>
</evidence>
<evidence type="ECO:0000256" key="1">
    <source>
        <dbReference type="ARBA" id="ARBA00004138"/>
    </source>
</evidence>
<dbReference type="PROSITE" id="PS50096">
    <property type="entry name" value="IQ"/>
    <property type="match status" value="1"/>
</dbReference>
<feature type="compositionally biased region" description="Basic and acidic residues" evidence="7">
    <location>
        <begin position="647"/>
        <end position="659"/>
    </location>
</feature>
<dbReference type="InterPro" id="IPR002048">
    <property type="entry name" value="EF_hand_dom"/>
</dbReference>
<dbReference type="InterPro" id="IPR021656">
    <property type="entry name" value="C2-C2_1"/>
</dbReference>
<feature type="compositionally biased region" description="Low complexity" evidence="7">
    <location>
        <begin position="508"/>
        <end position="521"/>
    </location>
</feature>
<feature type="compositionally biased region" description="Polar residues" evidence="7">
    <location>
        <begin position="201"/>
        <end position="221"/>
    </location>
</feature>
<dbReference type="GO" id="GO:0005509">
    <property type="term" value="F:calcium ion binding"/>
    <property type="evidence" value="ECO:0007669"/>
    <property type="project" value="InterPro"/>
</dbReference>
<comment type="caution">
    <text evidence="10">The sequence shown here is derived from an EMBL/GenBank/DDBJ whole genome shotgun (WGS) entry which is preliminary data.</text>
</comment>
<dbReference type="PANTHER" id="PTHR14240:SF5">
    <property type="entry name" value="RPGRIP1 C-TERMINAL DOMAIN-CONTAINING PROTEIN"/>
    <property type="match status" value="1"/>
</dbReference>
<name>A0A024G220_9STRA</name>
<keyword evidence="11" id="KW-1185">Reference proteome</keyword>
<feature type="compositionally biased region" description="Polar residues" evidence="7">
    <location>
        <begin position="881"/>
        <end position="890"/>
    </location>
</feature>
<proteinExistence type="inferred from homology"/>
<accession>A0A024G220</accession>
<feature type="region of interest" description="Disordered" evidence="7">
    <location>
        <begin position="488"/>
        <end position="525"/>
    </location>
</feature>
<dbReference type="SMART" id="SM00054">
    <property type="entry name" value="EFh"/>
    <property type="match status" value="3"/>
</dbReference>
<evidence type="ECO:0000313" key="10">
    <source>
        <dbReference type="EMBL" id="CCI40815.1"/>
    </source>
</evidence>